<dbReference type="EMBL" id="SMOL01000402">
    <property type="protein sequence ID" value="KAB2614709.1"/>
    <property type="molecule type" value="Genomic_DNA"/>
</dbReference>
<comment type="caution">
    <text evidence="1">The sequence shown here is derived from an EMBL/GenBank/DDBJ whole genome shotgun (WGS) entry which is preliminary data.</text>
</comment>
<name>A0A5N5GGS8_9ROSA</name>
<accession>A0A5N5GGS8</accession>
<dbReference type="AlphaFoldDB" id="A0A5N5GGS8"/>
<dbReference type="OrthoDB" id="5984008at2759"/>
<proteinExistence type="predicted"/>
<reference evidence="2" key="2">
    <citation type="submission" date="2019-10" db="EMBL/GenBank/DDBJ databases">
        <title>A de novo genome assembly of a pear dwarfing rootstock.</title>
        <authorList>
            <person name="Wang F."/>
            <person name="Wang J."/>
            <person name="Li S."/>
            <person name="Zhang Y."/>
            <person name="Fang M."/>
            <person name="Ma L."/>
            <person name="Zhao Y."/>
            <person name="Jiang S."/>
        </authorList>
    </citation>
    <scope>NUCLEOTIDE SEQUENCE [LARGE SCALE GENOMIC DNA]</scope>
</reference>
<keyword evidence="2" id="KW-1185">Reference proteome</keyword>
<dbReference type="Proteomes" id="UP000327157">
    <property type="component" value="Chromosome 3"/>
</dbReference>
<dbReference type="Gene3D" id="3.40.50.2300">
    <property type="match status" value="1"/>
</dbReference>
<protein>
    <submittedName>
        <fullName evidence="1">Glutamate receptor 2.8-like</fullName>
    </submittedName>
</protein>
<organism evidence="1 2">
    <name type="scientific">Pyrus ussuriensis x Pyrus communis</name>
    <dbReference type="NCBI Taxonomy" id="2448454"/>
    <lineage>
        <taxon>Eukaryota</taxon>
        <taxon>Viridiplantae</taxon>
        <taxon>Streptophyta</taxon>
        <taxon>Embryophyta</taxon>
        <taxon>Tracheophyta</taxon>
        <taxon>Spermatophyta</taxon>
        <taxon>Magnoliopsida</taxon>
        <taxon>eudicotyledons</taxon>
        <taxon>Gunneridae</taxon>
        <taxon>Pentapetalae</taxon>
        <taxon>rosids</taxon>
        <taxon>fabids</taxon>
        <taxon>Rosales</taxon>
        <taxon>Rosaceae</taxon>
        <taxon>Amygdaloideae</taxon>
        <taxon>Maleae</taxon>
        <taxon>Pyrus</taxon>
    </lineage>
</organism>
<dbReference type="InterPro" id="IPR015683">
    <property type="entry name" value="Ionotropic_Glu_rcpt"/>
</dbReference>
<gene>
    <name evidence="1" type="ORF">D8674_021297</name>
</gene>
<dbReference type="PANTHER" id="PTHR34836">
    <property type="entry name" value="OS06G0188250 PROTEIN"/>
    <property type="match status" value="1"/>
</dbReference>
<evidence type="ECO:0000313" key="1">
    <source>
        <dbReference type="EMBL" id="KAB2614709.1"/>
    </source>
</evidence>
<keyword evidence="1" id="KW-0675">Receptor</keyword>
<dbReference type="PANTHER" id="PTHR34836:SF9">
    <property type="entry name" value="RECEPTOR LIGAND BINDING REGION DOMAIN-CONTAINING PROTEIN"/>
    <property type="match status" value="1"/>
</dbReference>
<reference evidence="1 2" key="1">
    <citation type="submission" date="2019-09" db="EMBL/GenBank/DDBJ databases">
        <authorList>
            <person name="Ou C."/>
        </authorList>
    </citation>
    <scope>NUCLEOTIDE SEQUENCE [LARGE SCALE GENOMIC DNA]</scope>
    <source>
        <strain evidence="1">S2</strain>
        <tissue evidence="1">Leaf</tissue>
    </source>
</reference>
<sequence>MKIMEKDYLWITTDPITSLVQSFNASTVFSMPGIIGVKSYFPESGNQFILIIGFEEGLAQKILKMVTLSLKCLQHRLMRLQGKWL</sequence>
<reference evidence="1 2" key="3">
    <citation type="submission" date="2019-11" db="EMBL/GenBank/DDBJ databases">
        <title>A de novo genome assembly of a pear dwarfing rootstock.</title>
        <authorList>
            <person name="Wang F."/>
            <person name="Wang J."/>
            <person name="Li S."/>
            <person name="Zhang Y."/>
            <person name="Fang M."/>
            <person name="Ma L."/>
            <person name="Zhao Y."/>
            <person name="Jiang S."/>
        </authorList>
    </citation>
    <scope>NUCLEOTIDE SEQUENCE [LARGE SCALE GENOMIC DNA]</scope>
    <source>
        <strain evidence="1">S2</strain>
        <tissue evidence="1">Leaf</tissue>
    </source>
</reference>
<evidence type="ECO:0000313" key="2">
    <source>
        <dbReference type="Proteomes" id="UP000327157"/>
    </source>
</evidence>